<dbReference type="Pfam" id="PF00069">
    <property type="entry name" value="Pkinase"/>
    <property type="match status" value="2"/>
</dbReference>
<dbReference type="EC" id="2.7.11.1" evidence="2"/>
<dbReference type="Gene3D" id="1.10.510.10">
    <property type="entry name" value="Transferase(Phosphotransferase) domain 1"/>
    <property type="match status" value="3"/>
</dbReference>
<dbReference type="InterPro" id="IPR011009">
    <property type="entry name" value="Kinase-like_dom_sf"/>
</dbReference>
<name>A0A6V7NUU3_ANACO</name>
<dbReference type="EMBL" id="LR862142">
    <property type="protein sequence ID" value="CAD1822317.1"/>
    <property type="molecule type" value="Genomic_DNA"/>
</dbReference>
<comment type="similarity">
    <text evidence="1">Belongs to the protein kinase superfamily. CK1 Ser/Thr protein kinase family. Casein kinase I subfamily.</text>
</comment>
<evidence type="ECO:0000256" key="2">
    <source>
        <dbReference type="ARBA" id="ARBA00012513"/>
    </source>
</evidence>
<evidence type="ECO:0000313" key="4">
    <source>
        <dbReference type="EMBL" id="CAD1822317.1"/>
    </source>
</evidence>
<dbReference type="SMART" id="SM00220">
    <property type="entry name" value="S_TKc"/>
    <property type="match status" value="1"/>
</dbReference>
<sequence length="390" mass="44967">MWSGMDQGDVILVLELLGPNLKELVELCGGEFTLKTVLILAIRMIEILEYVHSKGFLHRDMKPENFVIGNHRRRGQIYIIDFGLATSYLDPATNCHIPCGLPWQGLRALSVEDMDSLIADEKRSPEGFCKSLPPEFRSYFDYCRSLKFDQQPDYEFLKHLFLDLLDRRGGIPKIMWSGRNQEENILVLELLGRDLQYLLKLCGGKFTLKTVLMLAIQMIQILECVHSKGFLHRDIKPHNFVMGTGQGRKQVYIIDFGFAKSHLDPATNCHIPSSRRDDLESLGFVFVHFLEGRLRWQGLDSLKGMQDNDRIADMKRRPEDFCMSLPPEFQSYFNYCRSLEFDQQPDYKFLMNLFLDLLGQRGNSMASLQIFAVHMSLTLKAKEQVKLASP</sequence>
<dbReference type="AlphaFoldDB" id="A0A6V7NUU3"/>
<dbReference type="GO" id="GO:0005524">
    <property type="term" value="F:ATP binding"/>
    <property type="evidence" value="ECO:0007669"/>
    <property type="project" value="InterPro"/>
</dbReference>
<organism evidence="4">
    <name type="scientific">Ananas comosus var. bracteatus</name>
    <name type="common">red pineapple</name>
    <dbReference type="NCBI Taxonomy" id="296719"/>
    <lineage>
        <taxon>Eukaryota</taxon>
        <taxon>Viridiplantae</taxon>
        <taxon>Streptophyta</taxon>
        <taxon>Embryophyta</taxon>
        <taxon>Tracheophyta</taxon>
        <taxon>Spermatophyta</taxon>
        <taxon>Magnoliopsida</taxon>
        <taxon>Liliopsida</taxon>
        <taxon>Poales</taxon>
        <taxon>Bromeliaceae</taxon>
        <taxon>Bromelioideae</taxon>
        <taxon>Ananas</taxon>
    </lineage>
</organism>
<feature type="domain" description="Protein kinase" evidence="3">
    <location>
        <begin position="1"/>
        <end position="355"/>
    </location>
</feature>
<accession>A0A6V7NUU3</accession>
<dbReference type="InterPro" id="IPR050235">
    <property type="entry name" value="CK1_Ser-Thr_kinase"/>
</dbReference>
<dbReference type="InterPro" id="IPR008271">
    <property type="entry name" value="Ser/Thr_kinase_AS"/>
</dbReference>
<evidence type="ECO:0000256" key="1">
    <source>
        <dbReference type="ARBA" id="ARBA00005926"/>
    </source>
</evidence>
<gene>
    <name evidence="4" type="ORF">CB5_LOCUS5528</name>
</gene>
<dbReference type="GO" id="GO:0004674">
    <property type="term" value="F:protein serine/threonine kinase activity"/>
    <property type="evidence" value="ECO:0007669"/>
    <property type="project" value="UniProtKB-EC"/>
</dbReference>
<dbReference type="PROSITE" id="PS00108">
    <property type="entry name" value="PROTEIN_KINASE_ST"/>
    <property type="match status" value="2"/>
</dbReference>
<protein>
    <recommendedName>
        <fullName evidence="2">non-specific serine/threonine protein kinase</fullName>
        <ecNumber evidence="2">2.7.11.1</ecNumber>
    </recommendedName>
</protein>
<dbReference type="InterPro" id="IPR000719">
    <property type="entry name" value="Prot_kinase_dom"/>
</dbReference>
<evidence type="ECO:0000259" key="3">
    <source>
        <dbReference type="PROSITE" id="PS50011"/>
    </source>
</evidence>
<dbReference type="PANTHER" id="PTHR11909">
    <property type="entry name" value="CASEIN KINASE-RELATED"/>
    <property type="match status" value="1"/>
</dbReference>
<dbReference type="PROSITE" id="PS50011">
    <property type="entry name" value="PROTEIN_KINASE_DOM"/>
    <property type="match status" value="1"/>
</dbReference>
<dbReference type="SUPFAM" id="SSF56112">
    <property type="entry name" value="Protein kinase-like (PK-like)"/>
    <property type="match status" value="2"/>
</dbReference>
<proteinExistence type="inferred from homology"/>
<reference evidence="4" key="1">
    <citation type="submission" date="2020-07" db="EMBL/GenBank/DDBJ databases">
        <authorList>
            <person name="Lin J."/>
        </authorList>
    </citation>
    <scope>NUCLEOTIDE SEQUENCE</scope>
</reference>